<dbReference type="PANTHER" id="PTHR35342:SF5">
    <property type="entry name" value="TRICARBOXYLIC TRANSPORT PROTEIN"/>
    <property type="match status" value="1"/>
</dbReference>
<accession>A0A1T4N344</accession>
<dbReference type="RefSeq" id="WP_078707040.1">
    <property type="nucleotide sequence ID" value="NZ_FUXL01000002.1"/>
</dbReference>
<protein>
    <submittedName>
        <fullName evidence="3">Putative tricarboxylic transport membrane protein</fullName>
    </submittedName>
</protein>
<evidence type="ECO:0000313" key="4">
    <source>
        <dbReference type="Proteomes" id="UP000190135"/>
    </source>
</evidence>
<dbReference type="STRING" id="1365950.SAMN05428963_102391"/>
<feature type="transmembrane region" description="Helical" evidence="1">
    <location>
        <begin position="15"/>
        <end position="43"/>
    </location>
</feature>
<feature type="transmembrane region" description="Helical" evidence="1">
    <location>
        <begin position="55"/>
        <end position="76"/>
    </location>
</feature>
<dbReference type="AlphaFoldDB" id="A0A1T4N344"/>
<feature type="domain" description="DUF112" evidence="2">
    <location>
        <begin position="14"/>
        <end position="433"/>
    </location>
</feature>
<keyword evidence="1" id="KW-0812">Transmembrane</keyword>
<dbReference type="Proteomes" id="UP000190135">
    <property type="component" value="Unassembled WGS sequence"/>
</dbReference>
<keyword evidence="1" id="KW-0472">Membrane</keyword>
<organism evidence="3 4">
    <name type="scientific">Consotaella salsifontis</name>
    <dbReference type="NCBI Taxonomy" id="1365950"/>
    <lineage>
        <taxon>Bacteria</taxon>
        <taxon>Pseudomonadati</taxon>
        <taxon>Pseudomonadota</taxon>
        <taxon>Alphaproteobacteria</taxon>
        <taxon>Hyphomicrobiales</taxon>
        <taxon>Aurantimonadaceae</taxon>
        <taxon>Consotaella</taxon>
    </lineage>
</organism>
<feature type="transmembrane region" description="Helical" evidence="1">
    <location>
        <begin position="459"/>
        <end position="481"/>
    </location>
</feature>
<gene>
    <name evidence="3" type="ORF">SAMN05428963_102391</name>
</gene>
<feature type="transmembrane region" description="Helical" evidence="1">
    <location>
        <begin position="408"/>
        <end position="438"/>
    </location>
</feature>
<keyword evidence="1" id="KW-1133">Transmembrane helix</keyword>
<evidence type="ECO:0000313" key="3">
    <source>
        <dbReference type="EMBL" id="SJZ73445.1"/>
    </source>
</evidence>
<dbReference type="PANTHER" id="PTHR35342">
    <property type="entry name" value="TRICARBOXYLIC TRANSPORT PROTEIN"/>
    <property type="match status" value="1"/>
</dbReference>
<feature type="transmembrane region" description="Helical" evidence="1">
    <location>
        <begin position="254"/>
        <end position="274"/>
    </location>
</feature>
<keyword evidence="4" id="KW-1185">Reference proteome</keyword>
<name>A0A1T4N344_9HYPH</name>
<sequence length="497" mass="52125">MFDAFLVVFHLDNLLLLLAGTAVGIVVGAIPGLTATMLIALTLPMTFHMEAVNAVTLLIGEYVGGISGGLITAILLRMPGTPSSITTTFDGYPMAQTGRAERALALGIMASVAGGIISWGFLAGMSPTLAHFALQFGPWEYFTLVLMALFMLAALASGSLVKGLLAAAIGMAFSLPGVDSSLGSARLTFGSDTLLSGFGLLPVLIGVFAISQILREAAEPKKEKGKARLPDRKLPVHWSDAKVHGMNMLRSSVLGTWIGLLPGIGGNVAALVAYSTTRQLSKEKEKFGTGHEPGVVASESANNAAIGGALIPLITMGIPGSVTEAILIGALTIHNLQPGPLLFQNSPEIAYGVIAAYAVANVMMLILMWGTVRYIAMIAQIPRAGLLGAILVFCVIGSYAVNNSFSDVWIMMAFGLVGLGLELAKVPLGPFVIGFVLSPIAEEQLRASLMMSDGDVWAILHRPYALFFLAIAVLTLFYPMIIDLLGRRGGKTESANV</sequence>
<feature type="transmembrane region" description="Helical" evidence="1">
    <location>
        <begin position="384"/>
        <end position="402"/>
    </location>
</feature>
<proteinExistence type="predicted"/>
<evidence type="ECO:0000256" key="1">
    <source>
        <dbReference type="SAM" id="Phobius"/>
    </source>
</evidence>
<feature type="transmembrane region" description="Helical" evidence="1">
    <location>
        <begin position="144"/>
        <end position="173"/>
    </location>
</feature>
<dbReference type="OrthoDB" id="9806425at2"/>
<feature type="transmembrane region" description="Helical" evidence="1">
    <location>
        <begin position="193"/>
        <end position="214"/>
    </location>
</feature>
<reference evidence="3 4" key="1">
    <citation type="submission" date="2017-02" db="EMBL/GenBank/DDBJ databases">
        <authorList>
            <person name="Peterson S.W."/>
        </authorList>
    </citation>
    <scope>NUCLEOTIDE SEQUENCE [LARGE SCALE GENOMIC DNA]</scope>
    <source>
        <strain evidence="3 4">USBA 369</strain>
    </source>
</reference>
<dbReference type="EMBL" id="FUXL01000002">
    <property type="protein sequence ID" value="SJZ73445.1"/>
    <property type="molecule type" value="Genomic_DNA"/>
</dbReference>
<evidence type="ECO:0000259" key="2">
    <source>
        <dbReference type="Pfam" id="PF01970"/>
    </source>
</evidence>
<feature type="transmembrane region" description="Helical" evidence="1">
    <location>
        <begin position="103"/>
        <end position="123"/>
    </location>
</feature>
<dbReference type="InterPro" id="IPR002823">
    <property type="entry name" value="DUF112_TM"/>
</dbReference>
<dbReference type="Pfam" id="PF01970">
    <property type="entry name" value="TctA"/>
    <property type="match status" value="1"/>
</dbReference>
<feature type="transmembrane region" description="Helical" evidence="1">
    <location>
        <begin position="349"/>
        <end position="372"/>
    </location>
</feature>